<dbReference type="InterPro" id="IPR036390">
    <property type="entry name" value="WH_DNA-bd_sf"/>
</dbReference>
<sequence>MAATESGQLDPVSPRTATGADGFSAGKRTSNLAALLRALRAGPLSRTQLAARCGLTKGAVSGLIAELSERGLVRSAGLKAGANGRPSQLVELNGASAYGLALSVEADRFAAVVTNLDGRVVAERSEAADVAALGLHRSMDELAFLAGQVLRDDQPVGVTVSVPGLVDSAAAVLRFAPTLRWRDAEIADLLAARLGLAADAIGVDNEANLGAVGESVAGAGRGVRELFYLSGGMGVGGGLVSGGAILRGARGFAGEVGHITVDQSGEQCQCGRIGCLETKAGLNAVVRGAASPGDPLHDPALGVDGRVGLLKHRVQRGDQRAVAAVAELGAALGIAVSTVVDVLDPDVVVLGGYFAELGEWLVEPVRRELSARPLGHEPSCRVEPSPLGTTAALRGAAHLATERLFADPTLVPFVDSSENTAEAPA</sequence>
<evidence type="ECO:0000256" key="1">
    <source>
        <dbReference type="ARBA" id="ARBA00006479"/>
    </source>
</evidence>
<dbReference type="SUPFAM" id="SSF46785">
    <property type="entry name" value="Winged helix' DNA-binding domain"/>
    <property type="match status" value="1"/>
</dbReference>
<dbReference type="AlphaFoldDB" id="A0A193C6R8"/>
<dbReference type="RefSeq" id="WP_044851348.1">
    <property type="nucleotide sequence ID" value="NZ_CP016174.1"/>
</dbReference>
<dbReference type="eggNOG" id="COG1940">
    <property type="taxonomic scope" value="Bacteria"/>
</dbReference>
<keyword evidence="5" id="KW-1185">Reference proteome</keyword>
<dbReference type="InterPro" id="IPR000600">
    <property type="entry name" value="ROK"/>
</dbReference>
<dbReference type="Gene3D" id="1.10.10.10">
    <property type="entry name" value="Winged helix-like DNA-binding domain superfamily/Winged helix DNA-binding domain"/>
    <property type="match status" value="1"/>
</dbReference>
<feature type="domain" description="HTH marR-type" evidence="3">
    <location>
        <begin position="34"/>
        <end position="74"/>
    </location>
</feature>
<dbReference type="Proteomes" id="UP000093695">
    <property type="component" value="Chromosome"/>
</dbReference>
<dbReference type="Gene3D" id="3.30.420.40">
    <property type="match status" value="2"/>
</dbReference>
<reference evidence="4 5" key="1">
    <citation type="journal article" date="2015" name="Genome Announc.">
        <title>Draft Genome Sequence of Norvancomycin-Producing Strain Amycolatopsis orientalis CPCC200066.</title>
        <authorList>
            <person name="Lei X."/>
            <person name="Yuan F."/>
            <person name="Shi Y."/>
            <person name="Li X."/>
            <person name="Wang L."/>
            <person name="Hong B."/>
        </authorList>
    </citation>
    <scope>NUCLEOTIDE SEQUENCE [LARGE SCALE GENOMIC DNA]</scope>
    <source>
        <strain evidence="4 5">B-37</strain>
    </source>
</reference>
<dbReference type="SUPFAM" id="SSF53067">
    <property type="entry name" value="Actin-like ATPase domain"/>
    <property type="match status" value="2"/>
</dbReference>
<evidence type="ECO:0000313" key="5">
    <source>
        <dbReference type="Proteomes" id="UP000093695"/>
    </source>
</evidence>
<evidence type="ECO:0000313" key="4">
    <source>
        <dbReference type="EMBL" id="ANN20144.1"/>
    </source>
</evidence>
<evidence type="ECO:0000256" key="2">
    <source>
        <dbReference type="SAM" id="MobiDB-lite"/>
    </source>
</evidence>
<dbReference type="InterPro" id="IPR036388">
    <property type="entry name" value="WH-like_DNA-bd_sf"/>
</dbReference>
<dbReference type="KEGG" id="aori:SD37_34120"/>
<dbReference type="PANTHER" id="PTHR18964:SF149">
    <property type="entry name" value="BIFUNCTIONAL UDP-N-ACETYLGLUCOSAMINE 2-EPIMERASE_N-ACETYLMANNOSAMINE KINASE"/>
    <property type="match status" value="1"/>
</dbReference>
<dbReference type="PANTHER" id="PTHR18964">
    <property type="entry name" value="ROK (REPRESSOR, ORF, KINASE) FAMILY"/>
    <property type="match status" value="1"/>
</dbReference>
<dbReference type="Pfam" id="PF00480">
    <property type="entry name" value="ROK"/>
    <property type="match status" value="1"/>
</dbReference>
<organism evidence="4 5">
    <name type="scientific">Amycolatopsis orientalis</name>
    <name type="common">Nocardia orientalis</name>
    <dbReference type="NCBI Taxonomy" id="31958"/>
    <lineage>
        <taxon>Bacteria</taxon>
        <taxon>Bacillati</taxon>
        <taxon>Actinomycetota</taxon>
        <taxon>Actinomycetes</taxon>
        <taxon>Pseudonocardiales</taxon>
        <taxon>Pseudonocardiaceae</taxon>
        <taxon>Amycolatopsis</taxon>
    </lineage>
</organism>
<name>A0A193C6R8_AMYOR</name>
<accession>A0A193C6R8</accession>
<protein>
    <submittedName>
        <fullName evidence="4">Transcriptional regulator</fullName>
    </submittedName>
</protein>
<gene>
    <name evidence="4" type="ORF">SD37_34120</name>
</gene>
<dbReference type="InterPro" id="IPR043129">
    <property type="entry name" value="ATPase_NBD"/>
</dbReference>
<dbReference type="Pfam" id="PF12802">
    <property type="entry name" value="MarR_2"/>
    <property type="match status" value="1"/>
</dbReference>
<evidence type="ECO:0000259" key="3">
    <source>
        <dbReference type="Pfam" id="PF12802"/>
    </source>
</evidence>
<comment type="similarity">
    <text evidence="1">Belongs to the ROK (NagC/XylR) family.</text>
</comment>
<proteinExistence type="inferred from homology"/>
<dbReference type="InterPro" id="IPR000835">
    <property type="entry name" value="HTH_MarR-typ"/>
</dbReference>
<feature type="region of interest" description="Disordered" evidence="2">
    <location>
        <begin position="1"/>
        <end position="24"/>
    </location>
</feature>
<dbReference type="EMBL" id="CP016174">
    <property type="protein sequence ID" value="ANN20144.1"/>
    <property type="molecule type" value="Genomic_DNA"/>
</dbReference>
<dbReference type="GO" id="GO:0003700">
    <property type="term" value="F:DNA-binding transcription factor activity"/>
    <property type="evidence" value="ECO:0007669"/>
    <property type="project" value="InterPro"/>
</dbReference>
<dbReference type="STRING" id="31958.SD37_34120"/>